<evidence type="ECO:0000256" key="1">
    <source>
        <dbReference type="ARBA" id="ARBA00023015"/>
    </source>
</evidence>
<organism evidence="6 7">
    <name type="scientific">Paractinoplanes pyxinae</name>
    <dbReference type="NCBI Taxonomy" id="2997416"/>
    <lineage>
        <taxon>Bacteria</taxon>
        <taxon>Bacillati</taxon>
        <taxon>Actinomycetota</taxon>
        <taxon>Actinomycetes</taxon>
        <taxon>Micromonosporales</taxon>
        <taxon>Micromonosporaceae</taxon>
        <taxon>Paractinoplanes</taxon>
    </lineage>
</organism>
<dbReference type="InterPro" id="IPR036271">
    <property type="entry name" value="Tet_transcr_reg_TetR-rel_C_sf"/>
</dbReference>
<dbReference type="PANTHER" id="PTHR30055">
    <property type="entry name" value="HTH-TYPE TRANSCRIPTIONAL REGULATOR RUTR"/>
    <property type="match status" value="1"/>
</dbReference>
<feature type="domain" description="HTH tetR-type" evidence="5">
    <location>
        <begin position="1"/>
        <end position="61"/>
    </location>
</feature>
<dbReference type="Proteomes" id="UP001151002">
    <property type="component" value="Unassembled WGS sequence"/>
</dbReference>
<gene>
    <name evidence="6" type="ORF">OWR29_08695</name>
</gene>
<proteinExistence type="predicted"/>
<dbReference type="PRINTS" id="PR00455">
    <property type="entry name" value="HTHTETR"/>
</dbReference>
<feature type="DNA-binding region" description="H-T-H motif" evidence="4">
    <location>
        <begin position="24"/>
        <end position="43"/>
    </location>
</feature>
<dbReference type="InterPro" id="IPR009057">
    <property type="entry name" value="Homeodomain-like_sf"/>
</dbReference>
<evidence type="ECO:0000313" key="7">
    <source>
        <dbReference type="Proteomes" id="UP001151002"/>
    </source>
</evidence>
<dbReference type="InterPro" id="IPR025996">
    <property type="entry name" value="MT1864/Rv1816-like_C"/>
</dbReference>
<keyword evidence="7" id="KW-1185">Reference proteome</keyword>
<dbReference type="InterPro" id="IPR001647">
    <property type="entry name" value="HTH_TetR"/>
</dbReference>
<evidence type="ECO:0000256" key="2">
    <source>
        <dbReference type="ARBA" id="ARBA00023125"/>
    </source>
</evidence>
<evidence type="ECO:0000259" key="5">
    <source>
        <dbReference type="PROSITE" id="PS50977"/>
    </source>
</evidence>
<dbReference type="PROSITE" id="PS50977">
    <property type="entry name" value="HTH_TETR_2"/>
    <property type="match status" value="1"/>
</dbReference>
<dbReference type="PANTHER" id="PTHR30055:SF220">
    <property type="entry name" value="TETR-FAMILY REGULATORY PROTEIN"/>
    <property type="match status" value="1"/>
</dbReference>
<sequence length="173" mass="18336">MGVREDLLAAARAELDENGHAGISLRAVARRAGVSHAAPKHHFADRAALLTAIAADGFASLAAALDQVPDPTLAALGRAYIDFGLTHPALFDLMFRPSELHTDDPELHAATETSLRRLKTATDDESLTMISWALVHGLVILTRDGALGGLTEAADPAATARRLAEIFAERIQS</sequence>
<keyword evidence="1" id="KW-0805">Transcription regulation</keyword>
<dbReference type="RefSeq" id="WP_267562047.1">
    <property type="nucleotide sequence ID" value="NZ_JAPNTZ010000003.1"/>
</dbReference>
<comment type="caution">
    <text evidence="6">The sequence shown here is derived from an EMBL/GenBank/DDBJ whole genome shotgun (WGS) entry which is preliminary data.</text>
</comment>
<accession>A0ABT4AW24</accession>
<dbReference type="InterPro" id="IPR050109">
    <property type="entry name" value="HTH-type_TetR-like_transc_reg"/>
</dbReference>
<dbReference type="SUPFAM" id="SSF48498">
    <property type="entry name" value="Tetracyclin repressor-like, C-terminal domain"/>
    <property type="match status" value="1"/>
</dbReference>
<evidence type="ECO:0000256" key="3">
    <source>
        <dbReference type="ARBA" id="ARBA00023163"/>
    </source>
</evidence>
<reference evidence="6" key="1">
    <citation type="submission" date="2022-11" db="EMBL/GenBank/DDBJ databases">
        <authorList>
            <person name="Somphong A."/>
            <person name="Phongsopitanun W."/>
        </authorList>
    </citation>
    <scope>NUCLEOTIDE SEQUENCE</scope>
    <source>
        <strain evidence="6">Pm04-4</strain>
    </source>
</reference>
<dbReference type="Pfam" id="PF13305">
    <property type="entry name" value="TetR_C_33"/>
    <property type="match status" value="1"/>
</dbReference>
<keyword evidence="3" id="KW-0804">Transcription</keyword>
<evidence type="ECO:0000313" key="6">
    <source>
        <dbReference type="EMBL" id="MCY1138072.1"/>
    </source>
</evidence>
<dbReference type="Gene3D" id="1.10.357.10">
    <property type="entry name" value="Tetracycline Repressor, domain 2"/>
    <property type="match status" value="1"/>
</dbReference>
<dbReference type="Pfam" id="PF00440">
    <property type="entry name" value="TetR_N"/>
    <property type="match status" value="1"/>
</dbReference>
<evidence type="ECO:0000256" key="4">
    <source>
        <dbReference type="PROSITE-ProRule" id="PRU00335"/>
    </source>
</evidence>
<protein>
    <submittedName>
        <fullName evidence="6">TetR/AcrR family transcriptional regulator</fullName>
    </submittedName>
</protein>
<dbReference type="EMBL" id="JAPNTZ010000003">
    <property type="protein sequence ID" value="MCY1138072.1"/>
    <property type="molecule type" value="Genomic_DNA"/>
</dbReference>
<keyword evidence="2 4" id="KW-0238">DNA-binding</keyword>
<name>A0ABT4AW24_9ACTN</name>
<dbReference type="SUPFAM" id="SSF46689">
    <property type="entry name" value="Homeodomain-like"/>
    <property type="match status" value="1"/>
</dbReference>